<dbReference type="EMBL" id="BDIP01001608">
    <property type="protein sequence ID" value="GIQ84756.1"/>
    <property type="molecule type" value="Genomic_DNA"/>
</dbReference>
<dbReference type="AlphaFoldDB" id="A0A9K3CYN1"/>
<dbReference type="InterPro" id="IPR015915">
    <property type="entry name" value="Kelch-typ_b-propeller"/>
</dbReference>
<dbReference type="Proteomes" id="UP000265618">
    <property type="component" value="Unassembled WGS sequence"/>
</dbReference>
<organism evidence="1 2">
    <name type="scientific">Kipferlia bialata</name>
    <dbReference type="NCBI Taxonomy" id="797122"/>
    <lineage>
        <taxon>Eukaryota</taxon>
        <taxon>Metamonada</taxon>
        <taxon>Carpediemonas-like organisms</taxon>
        <taxon>Kipferlia</taxon>
    </lineage>
</organism>
<evidence type="ECO:0000313" key="1">
    <source>
        <dbReference type="EMBL" id="GIQ84756.1"/>
    </source>
</evidence>
<dbReference type="Gene3D" id="2.120.10.80">
    <property type="entry name" value="Kelch-type beta propeller"/>
    <property type="match status" value="1"/>
</dbReference>
<reference evidence="1 2" key="1">
    <citation type="journal article" date="2018" name="PLoS ONE">
        <title>The draft genome of Kipferlia bialata reveals reductive genome evolution in fornicate parasites.</title>
        <authorList>
            <person name="Tanifuji G."/>
            <person name="Takabayashi S."/>
            <person name="Kume K."/>
            <person name="Takagi M."/>
            <person name="Nakayama T."/>
            <person name="Kamikawa R."/>
            <person name="Inagaki Y."/>
            <person name="Hashimoto T."/>
        </authorList>
    </citation>
    <scope>NUCLEOTIDE SEQUENCE [LARGE SCALE GENOMIC DNA]</scope>
    <source>
        <strain evidence="1">NY0173</strain>
    </source>
</reference>
<evidence type="ECO:0000313" key="2">
    <source>
        <dbReference type="Proteomes" id="UP000265618"/>
    </source>
</evidence>
<accession>A0A9K3CYN1</accession>
<sequence>MAPYVCSTESGGVRLFRYDPEPPSGETAWTELPIGPNMRPFGVATCGGSLHVLGEDVLTGCPVHAVYTPSVEGTPVYPPSGWQIRESSLQRPCQGRSGYISSTNVVAVENSILVVPSDPPNYHFPMSTAQIYDAVRDHWDTVANPLSNGFRWTQMAHLGDGYVLAGGKNYGGVAMVFAVDGLERVS</sequence>
<proteinExistence type="predicted"/>
<comment type="caution">
    <text evidence="1">The sequence shown here is derived from an EMBL/GenBank/DDBJ whole genome shotgun (WGS) entry which is preliminary data.</text>
</comment>
<gene>
    <name evidence="1" type="ORF">KIPB_006310</name>
</gene>
<protein>
    <submittedName>
        <fullName evidence="1">Uncharacterized protein</fullName>
    </submittedName>
</protein>
<keyword evidence="2" id="KW-1185">Reference proteome</keyword>
<name>A0A9K3CYN1_9EUKA</name>